<protein>
    <recommendedName>
        <fullName evidence="4">CopG family transcriptional regulator</fullName>
    </recommendedName>
</protein>
<dbReference type="EMBL" id="CP104003">
    <property type="protein sequence ID" value="UWM54340.1"/>
    <property type="molecule type" value="Genomic_DNA"/>
</dbReference>
<dbReference type="Proteomes" id="UP001057580">
    <property type="component" value="Chromosome"/>
</dbReference>
<dbReference type="KEGG" id="ssai:N0B31_19755"/>
<sequence>MTAPTSRHEMADEEETQTVEIPASLAASVERRLAATQFESTDAYVTFCMTRLLRELEREEAGPPMGETAPSDEEVRDRLESLGYL</sequence>
<evidence type="ECO:0000313" key="2">
    <source>
        <dbReference type="EMBL" id="UWM54340.1"/>
    </source>
</evidence>
<reference evidence="2" key="1">
    <citation type="submission" date="2022-09" db="EMBL/GenBank/DDBJ databases">
        <title>Diverse halophilic archaea isolated from saline environments.</title>
        <authorList>
            <person name="Cui H.-L."/>
        </authorList>
    </citation>
    <scope>NUCLEOTIDE SEQUENCE</scope>
    <source>
        <strain evidence="2">ZS-35-S2</strain>
    </source>
</reference>
<accession>A0A9E7R463</accession>
<organism evidence="2 3">
    <name type="scientific">Salinirubellus salinus</name>
    <dbReference type="NCBI Taxonomy" id="1364945"/>
    <lineage>
        <taxon>Archaea</taxon>
        <taxon>Methanobacteriati</taxon>
        <taxon>Methanobacteriota</taxon>
        <taxon>Stenosarchaea group</taxon>
        <taxon>Halobacteria</taxon>
        <taxon>Halobacteriales</taxon>
        <taxon>Natronomonadaceae</taxon>
        <taxon>Salinirubellus</taxon>
    </lineage>
</organism>
<gene>
    <name evidence="2" type="ORF">N0B31_19755</name>
</gene>
<dbReference type="RefSeq" id="WP_260593360.1">
    <property type="nucleotide sequence ID" value="NZ_CP104003.1"/>
</dbReference>
<keyword evidence="3" id="KW-1185">Reference proteome</keyword>
<proteinExistence type="predicted"/>
<dbReference type="GeneID" id="74944707"/>
<dbReference type="AlphaFoldDB" id="A0A9E7R463"/>
<name>A0A9E7R463_9EURY</name>
<evidence type="ECO:0008006" key="4">
    <source>
        <dbReference type="Google" id="ProtNLM"/>
    </source>
</evidence>
<evidence type="ECO:0000313" key="3">
    <source>
        <dbReference type="Proteomes" id="UP001057580"/>
    </source>
</evidence>
<evidence type="ECO:0000256" key="1">
    <source>
        <dbReference type="SAM" id="MobiDB-lite"/>
    </source>
</evidence>
<feature type="compositionally biased region" description="Basic and acidic residues" evidence="1">
    <location>
        <begin position="73"/>
        <end position="85"/>
    </location>
</feature>
<feature type="region of interest" description="Disordered" evidence="1">
    <location>
        <begin position="58"/>
        <end position="85"/>
    </location>
</feature>